<feature type="region of interest" description="Disordered" evidence="1">
    <location>
        <begin position="126"/>
        <end position="148"/>
    </location>
</feature>
<evidence type="ECO:0000313" key="3">
    <source>
        <dbReference type="Proteomes" id="UP001474421"/>
    </source>
</evidence>
<evidence type="ECO:0000256" key="1">
    <source>
        <dbReference type="SAM" id="MobiDB-lite"/>
    </source>
</evidence>
<organism evidence="2 3">
    <name type="scientific">Crotalus adamanteus</name>
    <name type="common">Eastern diamondback rattlesnake</name>
    <dbReference type="NCBI Taxonomy" id="8729"/>
    <lineage>
        <taxon>Eukaryota</taxon>
        <taxon>Metazoa</taxon>
        <taxon>Chordata</taxon>
        <taxon>Craniata</taxon>
        <taxon>Vertebrata</taxon>
        <taxon>Euteleostomi</taxon>
        <taxon>Lepidosauria</taxon>
        <taxon>Squamata</taxon>
        <taxon>Bifurcata</taxon>
        <taxon>Unidentata</taxon>
        <taxon>Episquamata</taxon>
        <taxon>Toxicofera</taxon>
        <taxon>Serpentes</taxon>
        <taxon>Colubroidea</taxon>
        <taxon>Viperidae</taxon>
        <taxon>Crotalinae</taxon>
        <taxon>Crotalus</taxon>
    </lineage>
</organism>
<dbReference type="InterPro" id="IPR026983">
    <property type="entry name" value="DHC"/>
</dbReference>
<proteinExistence type="predicted"/>
<dbReference type="PANTHER" id="PTHR46532:SF11">
    <property type="entry name" value="DYNEIN AXONEMAL HEAVY CHAIN 12"/>
    <property type="match status" value="1"/>
</dbReference>
<evidence type="ECO:0000313" key="2">
    <source>
        <dbReference type="EMBL" id="KAK9411910.1"/>
    </source>
</evidence>
<dbReference type="GO" id="GO:0005858">
    <property type="term" value="C:axonemal dynein complex"/>
    <property type="evidence" value="ECO:0007669"/>
    <property type="project" value="TreeGrafter"/>
</dbReference>
<dbReference type="GO" id="GO:0045505">
    <property type="term" value="F:dynein intermediate chain binding"/>
    <property type="evidence" value="ECO:0007669"/>
    <property type="project" value="InterPro"/>
</dbReference>
<dbReference type="Proteomes" id="UP001474421">
    <property type="component" value="Unassembled WGS sequence"/>
</dbReference>
<reference evidence="2 3" key="1">
    <citation type="journal article" date="2024" name="Proc. Natl. Acad. Sci. U.S.A.">
        <title>The genetic regulatory architecture and epigenomic basis for age-related changes in rattlesnake venom.</title>
        <authorList>
            <person name="Hogan M.P."/>
            <person name="Holding M.L."/>
            <person name="Nystrom G.S."/>
            <person name="Colston T.J."/>
            <person name="Bartlett D.A."/>
            <person name="Mason A.J."/>
            <person name="Ellsworth S.A."/>
            <person name="Rautsaw R.M."/>
            <person name="Lawrence K.C."/>
            <person name="Strickland J.L."/>
            <person name="He B."/>
            <person name="Fraser P."/>
            <person name="Margres M.J."/>
            <person name="Gilbert D.M."/>
            <person name="Gibbs H.L."/>
            <person name="Parkinson C.L."/>
            <person name="Rokyta D.R."/>
        </authorList>
    </citation>
    <scope>NUCLEOTIDE SEQUENCE [LARGE SCALE GENOMIC DNA]</scope>
    <source>
        <strain evidence="2">DRR0105</strain>
    </source>
</reference>
<dbReference type="GO" id="GO:0051959">
    <property type="term" value="F:dynein light intermediate chain binding"/>
    <property type="evidence" value="ECO:0007669"/>
    <property type="project" value="InterPro"/>
</dbReference>
<comment type="caution">
    <text evidence="2">The sequence shown here is derived from an EMBL/GenBank/DDBJ whole genome shotgun (WGS) entry which is preliminary data.</text>
</comment>
<accession>A0AAW1CC45</accession>
<dbReference type="PANTHER" id="PTHR46532">
    <property type="entry name" value="MALE FERTILITY FACTOR KL5"/>
    <property type="match status" value="1"/>
</dbReference>
<dbReference type="GO" id="GO:0007018">
    <property type="term" value="P:microtubule-based movement"/>
    <property type="evidence" value="ECO:0007669"/>
    <property type="project" value="InterPro"/>
</dbReference>
<sequence length="317" mass="36200">MISSEEAEDSEKEDEFKKECKEVVAYFSHQLLDSLQKTTRLSLDALKRRVFVSSSTNFGRLPYLPQTTVKPEDVVTFLKAEVHLAIPHVMMVPSLDDIQQAINRMIQLTLDVSRGVAHWGQHHLLKSNNQGEGNVPASPSALGKLQKKEETVNSVRKAASEALQDFQKYKALWTEDRDAKVQQFLANNPSLTEIRSEILHYATFEQEIEDLKPTVSVGPIELNTGPMKLALSIEAKAWKMLLCRYLNEEYKKKMQDMISFITEYLKKLSRPIRDLDDVRFAMEALANIRDKEIEMDMTMGPIEVCDLKCSGYESQLE</sequence>
<dbReference type="AlphaFoldDB" id="A0AAW1CC45"/>
<keyword evidence="3" id="KW-1185">Reference proteome</keyword>
<dbReference type="EMBL" id="JAOTOJ010000001">
    <property type="protein sequence ID" value="KAK9411910.1"/>
    <property type="molecule type" value="Genomic_DNA"/>
</dbReference>
<protein>
    <submittedName>
        <fullName evidence="2">Dynein heavy chain 8 axonemal</fullName>
    </submittedName>
</protein>
<gene>
    <name evidence="2" type="ORF">NXF25_003085</name>
</gene>
<name>A0AAW1CC45_CROAD</name>